<reference evidence="1" key="1">
    <citation type="submission" date="2020-05" db="EMBL/GenBank/DDBJ databases">
        <authorList>
            <person name="Chiriac C."/>
            <person name="Salcher M."/>
            <person name="Ghai R."/>
            <person name="Kavagutti S V."/>
        </authorList>
    </citation>
    <scope>NUCLEOTIDE SEQUENCE</scope>
</reference>
<protein>
    <submittedName>
        <fullName evidence="1">Unannotated protein</fullName>
    </submittedName>
</protein>
<proteinExistence type="predicted"/>
<evidence type="ECO:0000313" key="1">
    <source>
        <dbReference type="EMBL" id="CAB4665275.1"/>
    </source>
</evidence>
<sequence>MEAPPVDGRQYASSSSQYHCNNPSLASSQGRNLSAFAVVGPLAVFLGIQTSQVALVVPFQFPIQHGAYGRHP</sequence>
<dbReference type="EMBL" id="CAEZXA010000008">
    <property type="protein sequence ID" value="CAB4665275.1"/>
    <property type="molecule type" value="Genomic_DNA"/>
</dbReference>
<organism evidence="1">
    <name type="scientific">freshwater metagenome</name>
    <dbReference type="NCBI Taxonomy" id="449393"/>
    <lineage>
        <taxon>unclassified sequences</taxon>
        <taxon>metagenomes</taxon>
        <taxon>ecological metagenomes</taxon>
    </lineage>
</organism>
<accession>A0A6J6LXT2</accession>
<gene>
    <name evidence="1" type="ORF">UFOPK2334_00206</name>
</gene>
<dbReference type="AlphaFoldDB" id="A0A6J6LXT2"/>
<name>A0A6J6LXT2_9ZZZZ</name>